<dbReference type="SUPFAM" id="SSF48019">
    <property type="entry name" value="post-AAA+ oligomerization domain-like"/>
    <property type="match status" value="1"/>
</dbReference>
<dbReference type="InterPro" id="IPR001270">
    <property type="entry name" value="ClpA/B"/>
</dbReference>
<evidence type="ECO:0000256" key="8">
    <source>
        <dbReference type="ARBA" id="ARBA00022833"/>
    </source>
</evidence>
<dbReference type="RefSeq" id="WP_125394338.1">
    <property type="nucleotide sequence ID" value="NZ_RJPJ01000001.1"/>
</dbReference>
<keyword evidence="12" id="KW-0175">Coiled coil</keyword>
<evidence type="ECO:0000256" key="3">
    <source>
        <dbReference type="ARBA" id="ARBA00022679"/>
    </source>
</evidence>
<dbReference type="GO" id="GO:0009360">
    <property type="term" value="C:DNA polymerase III complex"/>
    <property type="evidence" value="ECO:0007669"/>
    <property type="project" value="InterPro"/>
</dbReference>
<evidence type="ECO:0000256" key="1">
    <source>
        <dbReference type="ARBA" id="ARBA00006360"/>
    </source>
</evidence>
<proteinExistence type="inferred from homology"/>
<comment type="similarity">
    <text evidence="1">Belongs to the DnaX/STICHEL family.</text>
</comment>
<dbReference type="AlphaFoldDB" id="A0A3R9KIC3"/>
<accession>A0A3R9KIC3</accession>
<comment type="caution">
    <text evidence="14">The sequence shown here is derived from an EMBL/GenBank/DDBJ whole genome shotgun (WGS) entry which is preliminary data.</text>
</comment>
<keyword evidence="4 14" id="KW-0548">Nucleotidyltransferase</keyword>
<dbReference type="InterPro" id="IPR045085">
    <property type="entry name" value="HLD_clamp_pol_III_gamma_tau"/>
</dbReference>
<dbReference type="InterPro" id="IPR022754">
    <property type="entry name" value="DNA_pol_III_gamma-3"/>
</dbReference>
<dbReference type="Gene3D" id="1.20.272.10">
    <property type="match status" value="1"/>
</dbReference>
<dbReference type="SMART" id="SM00382">
    <property type="entry name" value="AAA"/>
    <property type="match status" value="1"/>
</dbReference>
<dbReference type="PANTHER" id="PTHR11669">
    <property type="entry name" value="REPLICATION FACTOR C / DNA POLYMERASE III GAMMA-TAU SUBUNIT"/>
    <property type="match status" value="1"/>
</dbReference>
<dbReference type="InterPro" id="IPR003593">
    <property type="entry name" value="AAA+_ATPase"/>
</dbReference>
<evidence type="ECO:0000256" key="2">
    <source>
        <dbReference type="ARBA" id="ARBA00012417"/>
    </source>
</evidence>
<keyword evidence="10" id="KW-0239">DNA-directed DNA polymerase</keyword>
<dbReference type="NCBIfam" id="NF004046">
    <property type="entry name" value="PRK05563.1"/>
    <property type="match status" value="1"/>
</dbReference>
<evidence type="ECO:0000256" key="10">
    <source>
        <dbReference type="ARBA" id="ARBA00022932"/>
    </source>
</evidence>
<evidence type="ECO:0000256" key="6">
    <source>
        <dbReference type="ARBA" id="ARBA00022723"/>
    </source>
</evidence>
<organism evidence="14 15">
    <name type="scientific">Streptococcus oralis</name>
    <dbReference type="NCBI Taxonomy" id="1303"/>
    <lineage>
        <taxon>Bacteria</taxon>
        <taxon>Bacillati</taxon>
        <taxon>Bacillota</taxon>
        <taxon>Bacilli</taxon>
        <taxon>Lactobacillales</taxon>
        <taxon>Streptococcaceae</taxon>
        <taxon>Streptococcus</taxon>
    </lineage>
</organism>
<dbReference type="FunFam" id="3.40.50.300:FF:000014">
    <property type="entry name" value="DNA polymerase III subunit gamma/tau"/>
    <property type="match status" value="1"/>
</dbReference>
<dbReference type="EC" id="2.7.7.7" evidence="2"/>
<dbReference type="OrthoDB" id="9810148at2"/>
<dbReference type="Proteomes" id="UP000280182">
    <property type="component" value="Unassembled WGS sequence"/>
</dbReference>
<keyword evidence="8" id="KW-0862">Zinc</keyword>
<dbReference type="InterPro" id="IPR027417">
    <property type="entry name" value="P-loop_NTPase"/>
</dbReference>
<keyword evidence="9" id="KW-0067">ATP-binding</keyword>
<dbReference type="InterPro" id="IPR012763">
    <property type="entry name" value="DNA_pol_III_sug/sutau_N"/>
</dbReference>
<sequence length="552" mass="61146">MYQALYRKYRSQTFSQLVGQEVVAKTLKQAVEQEKISHAYLFSGPRGTGKTSVAKIFAKAMNCPNQVDGEPCNNCYICQAVTEGSLEDVIEMDAASNNGVDEIREIRDKSTYAPSLARYKVYIIDEVHMLSTGAFNALLKTLEEPTQNVVFILATTELHKIPATILSRVQRFEFKSIKTQDIKEHIHHILEKENISSEPDAVEIIARRAEGGMRDALSILDQALSLTQGNELTTAISEEITGTISLSALDDYVAALSQQDVPKALDSLNLLFENGKSMTRFVTDLLQYLRDLLVVQTGGENTHHSPVFMDNLALSQESLFEMIRIATVSLADMKASLQPKIYAEMMTIRLAEIKPESVLSEAVESEISALRQEVARLKQELANVGTAPKQVTPVPSRPATSKTVYRVDRNKVQAILQEAVENPELARQNLIRLQNAWGEVIESLAGPDKALLVGSQPVAANEHHAILAFESNFNAGQTMKRDNLNTMFGNILSQAAGFSPEILAISLEEWKEVRAAFSAKNKSSQAEQEVEEESLIPEGFEFLADKVMVEED</sequence>
<feature type="domain" description="AAA+ ATPase" evidence="13">
    <location>
        <begin position="36"/>
        <end position="176"/>
    </location>
</feature>
<dbReference type="Pfam" id="PF12169">
    <property type="entry name" value="DNA_pol3_gamma3"/>
    <property type="match status" value="1"/>
</dbReference>
<dbReference type="EMBL" id="RJPJ01000001">
    <property type="protein sequence ID" value="RSJ69021.1"/>
    <property type="molecule type" value="Genomic_DNA"/>
</dbReference>
<dbReference type="Gene3D" id="3.40.50.300">
    <property type="entry name" value="P-loop containing nucleotide triphosphate hydrolases"/>
    <property type="match status" value="1"/>
</dbReference>
<keyword evidence="3 14" id="KW-0808">Transferase</keyword>
<protein>
    <recommendedName>
        <fullName evidence="2">DNA-directed DNA polymerase</fullName>
        <ecNumber evidence="2">2.7.7.7</ecNumber>
    </recommendedName>
</protein>
<evidence type="ECO:0000256" key="7">
    <source>
        <dbReference type="ARBA" id="ARBA00022741"/>
    </source>
</evidence>
<dbReference type="PRINTS" id="PR00300">
    <property type="entry name" value="CLPPROTEASEA"/>
</dbReference>
<keyword evidence="5" id="KW-0235">DNA replication</keyword>
<evidence type="ECO:0000256" key="12">
    <source>
        <dbReference type="SAM" id="Coils"/>
    </source>
</evidence>
<dbReference type="NCBIfam" id="TIGR02397">
    <property type="entry name" value="dnaX_nterm"/>
    <property type="match status" value="1"/>
</dbReference>
<dbReference type="GO" id="GO:0006261">
    <property type="term" value="P:DNA-templated DNA replication"/>
    <property type="evidence" value="ECO:0007669"/>
    <property type="project" value="TreeGrafter"/>
</dbReference>
<evidence type="ECO:0000313" key="14">
    <source>
        <dbReference type="EMBL" id="RSJ69021.1"/>
    </source>
</evidence>
<dbReference type="CDD" id="cd18137">
    <property type="entry name" value="HLD_clamp_pol_III_gamma_tau"/>
    <property type="match status" value="1"/>
</dbReference>
<dbReference type="PANTHER" id="PTHR11669:SF0">
    <property type="entry name" value="PROTEIN STICHEL-LIKE 2"/>
    <property type="match status" value="1"/>
</dbReference>
<dbReference type="InterPro" id="IPR008921">
    <property type="entry name" value="DNA_pol3_clamp-load_cplx_C"/>
</dbReference>
<evidence type="ECO:0000256" key="4">
    <source>
        <dbReference type="ARBA" id="ARBA00022695"/>
    </source>
</evidence>
<evidence type="ECO:0000313" key="15">
    <source>
        <dbReference type="Proteomes" id="UP000280182"/>
    </source>
</evidence>
<dbReference type="GO" id="GO:0003887">
    <property type="term" value="F:DNA-directed DNA polymerase activity"/>
    <property type="evidence" value="ECO:0007669"/>
    <property type="project" value="UniProtKB-KW"/>
</dbReference>
<dbReference type="SUPFAM" id="SSF52540">
    <property type="entry name" value="P-loop containing nucleoside triphosphate hydrolases"/>
    <property type="match status" value="1"/>
</dbReference>
<reference evidence="14 15" key="1">
    <citation type="submission" date="2018-11" db="EMBL/GenBank/DDBJ databases">
        <title>Species Designations Belie Phenotypic and Genotypic Heterogeneity in Oral Streptococci.</title>
        <authorList>
            <person name="Velsko I."/>
        </authorList>
    </citation>
    <scope>NUCLEOTIDE SEQUENCE [LARGE SCALE GENOMIC DNA]</scope>
    <source>
        <strain evidence="14 15">BCC12</strain>
    </source>
</reference>
<keyword evidence="7" id="KW-0547">Nucleotide-binding</keyword>
<evidence type="ECO:0000259" key="13">
    <source>
        <dbReference type="SMART" id="SM00382"/>
    </source>
</evidence>
<comment type="catalytic activity">
    <reaction evidence="11">
        <text>DNA(n) + a 2'-deoxyribonucleoside 5'-triphosphate = DNA(n+1) + diphosphate</text>
        <dbReference type="Rhea" id="RHEA:22508"/>
        <dbReference type="Rhea" id="RHEA-COMP:17339"/>
        <dbReference type="Rhea" id="RHEA-COMP:17340"/>
        <dbReference type="ChEBI" id="CHEBI:33019"/>
        <dbReference type="ChEBI" id="CHEBI:61560"/>
        <dbReference type="ChEBI" id="CHEBI:173112"/>
        <dbReference type="EC" id="2.7.7.7"/>
    </reaction>
</comment>
<name>A0A3R9KIC3_STROR</name>
<dbReference type="GO" id="GO:0005524">
    <property type="term" value="F:ATP binding"/>
    <property type="evidence" value="ECO:0007669"/>
    <property type="project" value="UniProtKB-KW"/>
</dbReference>
<dbReference type="FunFam" id="1.10.8.60:FF:000013">
    <property type="entry name" value="DNA polymerase III subunit gamma/tau"/>
    <property type="match status" value="1"/>
</dbReference>
<feature type="coiled-coil region" evidence="12">
    <location>
        <begin position="360"/>
        <end position="387"/>
    </location>
</feature>
<evidence type="ECO:0000256" key="11">
    <source>
        <dbReference type="ARBA" id="ARBA00049244"/>
    </source>
</evidence>
<dbReference type="GO" id="GO:0003677">
    <property type="term" value="F:DNA binding"/>
    <property type="evidence" value="ECO:0007669"/>
    <property type="project" value="InterPro"/>
</dbReference>
<evidence type="ECO:0000256" key="9">
    <source>
        <dbReference type="ARBA" id="ARBA00022840"/>
    </source>
</evidence>
<gene>
    <name evidence="14" type="primary">dnaX_1</name>
    <name evidence="14" type="ORF">D8802_00270</name>
</gene>
<dbReference type="InterPro" id="IPR050238">
    <property type="entry name" value="DNA_Rep/Repair_Clamp_Loader"/>
</dbReference>
<keyword evidence="6" id="KW-0479">Metal-binding</keyword>
<dbReference type="CDD" id="cd00009">
    <property type="entry name" value="AAA"/>
    <property type="match status" value="1"/>
</dbReference>
<evidence type="ECO:0000256" key="5">
    <source>
        <dbReference type="ARBA" id="ARBA00022705"/>
    </source>
</evidence>
<dbReference type="Gene3D" id="1.10.8.60">
    <property type="match status" value="1"/>
</dbReference>
<dbReference type="Pfam" id="PF13177">
    <property type="entry name" value="DNA_pol3_delta2"/>
    <property type="match status" value="1"/>
</dbReference>
<dbReference type="Pfam" id="PF22608">
    <property type="entry name" value="DNAX_ATPase_lid"/>
    <property type="match status" value="1"/>
</dbReference>
<dbReference type="GO" id="GO:0046872">
    <property type="term" value="F:metal ion binding"/>
    <property type="evidence" value="ECO:0007669"/>
    <property type="project" value="UniProtKB-KW"/>
</dbReference>